<dbReference type="InterPro" id="IPR035965">
    <property type="entry name" value="PAS-like_dom_sf"/>
</dbReference>
<dbReference type="Proteomes" id="UP001375370">
    <property type="component" value="Chromosome"/>
</dbReference>
<feature type="domain" description="PAS" evidence="10">
    <location>
        <begin position="126"/>
        <end position="173"/>
    </location>
</feature>
<reference evidence="12 13" key="1">
    <citation type="submission" date="2024-03" db="EMBL/GenBank/DDBJ databases">
        <title>A Dehalogenimonas Isolated from Estuarine Sediments Dihaloeliminates Chlorinated Alkanes.</title>
        <authorList>
            <person name="Yang Y."/>
            <person name="Wang H."/>
        </authorList>
    </citation>
    <scope>NUCLEOTIDE SEQUENCE [LARGE SCALE GENOMIC DNA]</scope>
    <source>
        <strain evidence="12 13">W</strain>
    </source>
</reference>
<evidence type="ECO:0000256" key="7">
    <source>
        <dbReference type="ARBA" id="ARBA00022840"/>
    </source>
</evidence>
<evidence type="ECO:0000256" key="3">
    <source>
        <dbReference type="ARBA" id="ARBA00022553"/>
    </source>
</evidence>
<feature type="domain" description="Histidine kinase" evidence="9">
    <location>
        <begin position="388"/>
        <end position="601"/>
    </location>
</feature>
<organism evidence="12 13">
    <name type="scientific">Candidatus Dehalogenimonas loeffleri</name>
    <dbReference type="NCBI Taxonomy" id="3127115"/>
    <lineage>
        <taxon>Bacteria</taxon>
        <taxon>Bacillati</taxon>
        <taxon>Chloroflexota</taxon>
        <taxon>Dehalococcoidia</taxon>
        <taxon>Dehalococcoidales</taxon>
        <taxon>Dehalococcoidaceae</taxon>
        <taxon>Dehalogenimonas</taxon>
    </lineage>
</organism>
<keyword evidence="4" id="KW-0808">Transferase</keyword>
<dbReference type="SMART" id="SM00388">
    <property type="entry name" value="HisKA"/>
    <property type="match status" value="1"/>
</dbReference>
<evidence type="ECO:0000313" key="12">
    <source>
        <dbReference type="EMBL" id="WWX24686.1"/>
    </source>
</evidence>
<dbReference type="InterPro" id="IPR000014">
    <property type="entry name" value="PAS"/>
</dbReference>
<dbReference type="SMART" id="SM00086">
    <property type="entry name" value="PAC"/>
    <property type="match status" value="3"/>
</dbReference>
<keyword evidence="8" id="KW-0902">Two-component regulatory system</keyword>
<dbReference type="Pfam" id="PF08448">
    <property type="entry name" value="PAS_4"/>
    <property type="match status" value="1"/>
</dbReference>
<dbReference type="Pfam" id="PF13426">
    <property type="entry name" value="PAS_9"/>
    <property type="match status" value="1"/>
</dbReference>
<dbReference type="Gene3D" id="1.10.287.130">
    <property type="match status" value="1"/>
</dbReference>
<keyword evidence="6" id="KW-0418">Kinase</keyword>
<dbReference type="SUPFAM" id="SSF55874">
    <property type="entry name" value="ATPase domain of HSP90 chaperone/DNA topoisomerase II/histidine kinase"/>
    <property type="match status" value="1"/>
</dbReference>
<dbReference type="EMBL" id="CP146612">
    <property type="protein sequence ID" value="WWX24686.1"/>
    <property type="molecule type" value="Genomic_DNA"/>
</dbReference>
<feature type="domain" description="PAS" evidence="10">
    <location>
        <begin position="253"/>
        <end position="305"/>
    </location>
</feature>
<keyword evidence="13" id="KW-1185">Reference proteome</keyword>
<dbReference type="PROSITE" id="PS50113">
    <property type="entry name" value="PAC"/>
    <property type="match status" value="3"/>
</dbReference>
<dbReference type="Gene3D" id="3.30.450.20">
    <property type="entry name" value="PAS domain"/>
    <property type="match status" value="3"/>
</dbReference>
<comment type="catalytic activity">
    <reaction evidence="1">
        <text>ATP + protein L-histidine = ADP + protein N-phospho-L-histidine.</text>
        <dbReference type="EC" id="2.7.13.3"/>
    </reaction>
</comment>
<feature type="domain" description="PAC" evidence="11">
    <location>
        <begin position="198"/>
        <end position="252"/>
    </location>
</feature>
<evidence type="ECO:0000313" key="13">
    <source>
        <dbReference type="Proteomes" id="UP001375370"/>
    </source>
</evidence>
<dbReference type="InterPro" id="IPR013656">
    <property type="entry name" value="PAS_4"/>
</dbReference>
<feature type="domain" description="PAC" evidence="11">
    <location>
        <begin position="324"/>
        <end position="375"/>
    </location>
</feature>
<keyword evidence="7" id="KW-0067">ATP-binding</keyword>
<gene>
    <name evidence="12" type="ORF">V8247_05305</name>
</gene>
<dbReference type="CDD" id="cd00130">
    <property type="entry name" value="PAS"/>
    <property type="match status" value="3"/>
</dbReference>
<dbReference type="PANTHER" id="PTHR43065">
    <property type="entry name" value="SENSOR HISTIDINE KINASE"/>
    <property type="match status" value="1"/>
</dbReference>
<dbReference type="InterPro" id="IPR036097">
    <property type="entry name" value="HisK_dim/P_sf"/>
</dbReference>
<dbReference type="PRINTS" id="PR00344">
    <property type="entry name" value="BCTRLSENSOR"/>
</dbReference>
<dbReference type="SMART" id="SM00387">
    <property type="entry name" value="HATPase_c"/>
    <property type="match status" value="1"/>
</dbReference>
<dbReference type="InterPro" id="IPR000700">
    <property type="entry name" value="PAS-assoc_C"/>
</dbReference>
<dbReference type="PROSITE" id="PS50112">
    <property type="entry name" value="PAS"/>
    <property type="match status" value="2"/>
</dbReference>
<evidence type="ECO:0000256" key="6">
    <source>
        <dbReference type="ARBA" id="ARBA00022777"/>
    </source>
</evidence>
<evidence type="ECO:0000259" key="9">
    <source>
        <dbReference type="PROSITE" id="PS50109"/>
    </source>
</evidence>
<protein>
    <recommendedName>
        <fullName evidence="2">histidine kinase</fullName>
        <ecNumber evidence="2">2.7.13.3</ecNumber>
    </recommendedName>
</protein>
<evidence type="ECO:0000259" key="10">
    <source>
        <dbReference type="PROSITE" id="PS50112"/>
    </source>
</evidence>
<dbReference type="PROSITE" id="PS50109">
    <property type="entry name" value="HIS_KIN"/>
    <property type="match status" value="1"/>
</dbReference>
<evidence type="ECO:0000259" key="11">
    <source>
        <dbReference type="PROSITE" id="PS50113"/>
    </source>
</evidence>
<evidence type="ECO:0000256" key="1">
    <source>
        <dbReference type="ARBA" id="ARBA00000085"/>
    </source>
</evidence>
<keyword evidence="5" id="KW-0547">Nucleotide-binding</keyword>
<dbReference type="Pfam" id="PF00512">
    <property type="entry name" value="HisKA"/>
    <property type="match status" value="1"/>
</dbReference>
<dbReference type="CDD" id="cd00082">
    <property type="entry name" value="HisKA"/>
    <property type="match status" value="1"/>
</dbReference>
<dbReference type="Gene3D" id="3.30.565.10">
    <property type="entry name" value="Histidine kinase-like ATPase, C-terminal domain"/>
    <property type="match status" value="1"/>
</dbReference>
<dbReference type="EC" id="2.7.13.3" evidence="2"/>
<dbReference type="InterPro" id="IPR005467">
    <property type="entry name" value="His_kinase_dom"/>
</dbReference>
<name>A0ABZ2J186_9CHLR</name>
<dbReference type="InterPro" id="IPR036890">
    <property type="entry name" value="HATPase_C_sf"/>
</dbReference>
<feature type="domain" description="PAC" evidence="11">
    <location>
        <begin position="76"/>
        <end position="125"/>
    </location>
</feature>
<dbReference type="SUPFAM" id="SSF55785">
    <property type="entry name" value="PYP-like sensor domain (PAS domain)"/>
    <property type="match status" value="3"/>
</dbReference>
<keyword evidence="3" id="KW-0597">Phosphoprotein</keyword>
<dbReference type="NCBIfam" id="TIGR00229">
    <property type="entry name" value="sensory_box"/>
    <property type="match status" value="3"/>
</dbReference>
<evidence type="ECO:0000256" key="8">
    <source>
        <dbReference type="ARBA" id="ARBA00023012"/>
    </source>
</evidence>
<sequence>MKQEFFRRAEQIAGFGFWELRLDEKRFEVSANARRIYGLSPDAPLTMTDIQRIPLPEFRPILDQALSELISGEKPYNVEFKIRRPCDQKIAVIHSEAEYDARTHSVLGVISDITRRHQAEEEIRRSEEKYRLLFNSISDAIYFHEIGDDGRGGFVEVNDGACKLMGYTREEFLLLSPKVLDDPNELTDAEVVKQKLRHDGHVVFERIHVTKDGRRVPVEISSQTVTQDGRTLYLSVVRDITERKTMESRLLQAAEQWRATFDAITTPVSIQDKNYRILRVNQAFAQAMKMTPGELIGKTCYEVSHGTSEPVHSCPHRKTLETGQAAEVEIHNAEKGTYTMVSTYPMFGPDGEVIASVHITQDVTERRRMQEQLMVTNRLASVGELAAGVAHEINNPLTGILGFSELLLESALPDNIRKDVEIIHSEARRSAEIIKNLLVFARRHNPVKELLNVNEVIQRVLALRAYDTKLNNIEVIPHLDPDLPEITADAFQLQQVFLNIVINAEFFMLKAHQRGTLTITTSYDKKNDWVRIVITDDGPGIAPENLDRLFDPFFTTKEVDQGTGLGLSISHGVIKQHGGAIRAENQSGGGASFIIELPRLAPAADRPE</sequence>
<dbReference type="InterPro" id="IPR004358">
    <property type="entry name" value="Sig_transdc_His_kin-like_C"/>
</dbReference>
<evidence type="ECO:0000256" key="2">
    <source>
        <dbReference type="ARBA" id="ARBA00012438"/>
    </source>
</evidence>
<dbReference type="SUPFAM" id="SSF47384">
    <property type="entry name" value="Homodimeric domain of signal transducing histidine kinase"/>
    <property type="match status" value="1"/>
</dbReference>
<evidence type="ECO:0000256" key="5">
    <source>
        <dbReference type="ARBA" id="ARBA00022741"/>
    </source>
</evidence>
<evidence type="ECO:0000256" key="4">
    <source>
        <dbReference type="ARBA" id="ARBA00022679"/>
    </source>
</evidence>
<proteinExistence type="predicted"/>
<dbReference type="SMART" id="SM00091">
    <property type="entry name" value="PAS"/>
    <property type="match status" value="3"/>
</dbReference>
<accession>A0ABZ2J186</accession>
<dbReference type="InterPro" id="IPR003594">
    <property type="entry name" value="HATPase_dom"/>
</dbReference>
<dbReference type="Pfam" id="PF02518">
    <property type="entry name" value="HATPase_c"/>
    <property type="match status" value="1"/>
</dbReference>
<dbReference type="PANTHER" id="PTHR43065:SF46">
    <property type="entry name" value="C4-DICARBOXYLATE TRANSPORT SENSOR PROTEIN DCTB"/>
    <property type="match status" value="1"/>
</dbReference>
<dbReference type="InterPro" id="IPR003661">
    <property type="entry name" value="HisK_dim/P_dom"/>
</dbReference>
<dbReference type="InterPro" id="IPR001610">
    <property type="entry name" value="PAC"/>
</dbReference>
<dbReference type="RefSeq" id="WP_338736801.1">
    <property type="nucleotide sequence ID" value="NZ_CP146612.1"/>
</dbReference>